<feature type="region of interest" description="Disordered" evidence="1">
    <location>
        <begin position="27"/>
        <end position="55"/>
    </location>
</feature>
<evidence type="ECO:0000313" key="3">
    <source>
        <dbReference type="EMBL" id="SNZ01328.1"/>
    </source>
</evidence>
<dbReference type="RefSeq" id="WP_165769975.1">
    <property type="nucleotide sequence ID" value="NZ_OBEH01000005.1"/>
</dbReference>
<evidence type="ECO:0000256" key="1">
    <source>
        <dbReference type="SAM" id="MobiDB-lite"/>
    </source>
</evidence>
<dbReference type="AlphaFoldDB" id="A0A285MW37"/>
<sequence>MTTYLYALGLAILMLGISYFVGKRMGLSKRSENPTGSRKGDKPAKDEIVDDEQVP</sequence>
<name>A0A285MW37_9FLAO</name>
<evidence type="ECO:0000313" key="4">
    <source>
        <dbReference type="Proteomes" id="UP000219048"/>
    </source>
</evidence>
<protein>
    <submittedName>
        <fullName evidence="3">Uncharacterized protein</fullName>
    </submittedName>
</protein>
<feature type="transmembrane region" description="Helical" evidence="2">
    <location>
        <begin position="6"/>
        <end position="22"/>
    </location>
</feature>
<organism evidence="3 4">
    <name type="scientific">Flagellimonas pacifica</name>
    <dbReference type="NCBI Taxonomy" id="1247520"/>
    <lineage>
        <taxon>Bacteria</taxon>
        <taxon>Pseudomonadati</taxon>
        <taxon>Bacteroidota</taxon>
        <taxon>Flavobacteriia</taxon>
        <taxon>Flavobacteriales</taxon>
        <taxon>Flavobacteriaceae</taxon>
        <taxon>Flagellimonas</taxon>
    </lineage>
</organism>
<feature type="compositionally biased region" description="Basic and acidic residues" evidence="1">
    <location>
        <begin position="38"/>
        <end position="47"/>
    </location>
</feature>
<evidence type="ECO:0000256" key="2">
    <source>
        <dbReference type="SAM" id="Phobius"/>
    </source>
</evidence>
<dbReference type="EMBL" id="OBEH01000005">
    <property type="protein sequence ID" value="SNZ01328.1"/>
    <property type="molecule type" value="Genomic_DNA"/>
</dbReference>
<reference evidence="4" key="1">
    <citation type="submission" date="2017-09" db="EMBL/GenBank/DDBJ databases">
        <authorList>
            <person name="Varghese N."/>
            <person name="Submissions S."/>
        </authorList>
    </citation>
    <scope>NUCLEOTIDE SEQUENCE [LARGE SCALE GENOMIC DNA]</scope>
    <source>
        <strain evidence="4">DSM 25885</strain>
    </source>
</reference>
<keyword evidence="2" id="KW-1133">Transmembrane helix</keyword>
<keyword evidence="4" id="KW-1185">Reference proteome</keyword>
<keyword evidence="2" id="KW-0472">Membrane</keyword>
<dbReference type="Proteomes" id="UP000219048">
    <property type="component" value="Unassembled WGS sequence"/>
</dbReference>
<accession>A0A285MW37</accession>
<gene>
    <name evidence="3" type="ORF">SAMN06265377_3166</name>
</gene>
<proteinExistence type="predicted"/>
<keyword evidence="2" id="KW-0812">Transmembrane</keyword>